<dbReference type="InterPro" id="IPR035952">
    <property type="entry name" value="Rhomboid-like_sf"/>
</dbReference>
<comment type="subcellular location">
    <subcellularLocation>
        <location evidence="1">Membrane</location>
        <topology evidence="1">Multi-pass membrane protein</topology>
    </subcellularLocation>
</comment>
<dbReference type="EMBL" id="JBHSZQ010000047">
    <property type="protein sequence ID" value="MFC7127083.1"/>
    <property type="molecule type" value="Genomic_DNA"/>
</dbReference>
<protein>
    <recommendedName>
        <fullName evidence="8">Membrane associated serine protease, rhomboid family</fullName>
    </recommendedName>
</protein>
<evidence type="ECO:0000313" key="7">
    <source>
        <dbReference type="Proteomes" id="UP001596414"/>
    </source>
</evidence>
<dbReference type="AlphaFoldDB" id="A0ABD5XDG1"/>
<keyword evidence="4 5" id="KW-0472">Membrane</keyword>
<evidence type="ECO:0000256" key="1">
    <source>
        <dbReference type="ARBA" id="ARBA00004141"/>
    </source>
</evidence>
<gene>
    <name evidence="6" type="ORF">ACFQJ7_13800</name>
</gene>
<comment type="caution">
    <text evidence="6">The sequence shown here is derived from an EMBL/GenBank/DDBJ whole genome shotgun (WGS) entry which is preliminary data.</text>
</comment>
<proteinExistence type="predicted"/>
<evidence type="ECO:0000256" key="4">
    <source>
        <dbReference type="ARBA" id="ARBA00023136"/>
    </source>
</evidence>
<feature type="transmembrane region" description="Helical" evidence="5">
    <location>
        <begin position="151"/>
        <end position="181"/>
    </location>
</feature>
<evidence type="ECO:0000256" key="5">
    <source>
        <dbReference type="SAM" id="Phobius"/>
    </source>
</evidence>
<dbReference type="Gene3D" id="1.20.1540.10">
    <property type="entry name" value="Rhomboid-like"/>
    <property type="match status" value="1"/>
</dbReference>
<name>A0ABD5XDG1_9EURY</name>
<reference evidence="6 7" key="1">
    <citation type="journal article" date="2014" name="Int. J. Syst. Evol. Microbiol.">
        <title>Complete genome sequence of Corynebacterium casei LMG S-19264T (=DSM 44701T), isolated from a smear-ripened cheese.</title>
        <authorList>
            <consortium name="US DOE Joint Genome Institute (JGI-PGF)"/>
            <person name="Walter F."/>
            <person name="Albersmeier A."/>
            <person name="Kalinowski J."/>
            <person name="Ruckert C."/>
        </authorList>
    </citation>
    <scope>NUCLEOTIDE SEQUENCE [LARGE SCALE GENOMIC DNA]</scope>
    <source>
        <strain evidence="6 7">CGMCC 4.7215</strain>
    </source>
</reference>
<dbReference type="SUPFAM" id="SSF144091">
    <property type="entry name" value="Rhomboid-like"/>
    <property type="match status" value="1"/>
</dbReference>
<keyword evidence="2 5" id="KW-0812">Transmembrane</keyword>
<feature type="transmembrane region" description="Helical" evidence="5">
    <location>
        <begin position="326"/>
        <end position="350"/>
    </location>
</feature>
<feature type="transmembrane region" description="Helical" evidence="5">
    <location>
        <begin position="233"/>
        <end position="252"/>
    </location>
</feature>
<organism evidence="6 7">
    <name type="scientific">Halovenus rubra</name>
    <dbReference type="NCBI Taxonomy" id="869890"/>
    <lineage>
        <taxon>Archaea</taxon>
        <taxon>Methanobacteriati</taxon>
        <taxon>Methanobacteriota</taxon>
        <taxon>Stenosarchaea group</taxon>
        <taxon>Halobacteria</taxon>
        <taxon>Halobacteriales</taxon>
        <taxon>Haloarculaceae</taxon>
        <taxon>Halovenus</taxon>
    </lineage>
</organism>
<dbReference type="Proteomes" id="UP001596414">
    <property type="component" value="Unassembled WGS sequence"/>
</dbReference>
<evidence type="ECO:0000313" key="6">
    <source>
        <dbReference type="EMBL" id="MFC7127083.1"/>
    </source>
</evidence>
<feature type="transmembrane region" description="Helical" evidence="5">
    <location>
        <begin position="291"/>
        <end position="314"/>
    </location>
</feature>
<feature type="transmembrane region" description="Helical" evidence="5">
    <location>
        <begin position="12"/>
        <end position="33"/>
    </location>
</feature>
<evidence type="ECO:0000256" key="2">
    <source>
        <dbReference type="ARBA" id="ARBA00022692"/>
    </source>
</evidence>
<evidence type="ECO:0000256" key="3">
    <source>
        <dbReference type="ARBA" id="ARBA00022989"/>
    </source>
</evidence>
<feature type="transmembrane region" description="Helical" evidence="5">
    <location>
        <begin position="54"/>
        <end position="72"/>
    </location>
</feature>
<evidence type="ECO:0008006" key="8">
    <source>
        <dbReference type="Google" id="ProtNLM"/>
    </source>
</evidence>
<sequence>MPDVFAASTYPAVLEPVSVLLLMVAVAGSLLLVSRFDEHKSPFALARKRLVLGIPWGTVLVAVSLYLFYHGIQGPDNPGGTNVIAFRSWSLWYPQSLLFSWASHASESHLTNNLLATVLFGSIAEYAWSHYPTATGSQSFASWRENPFVRILLFIFGTTVVGLAGAISVPGAIIGFSGVVFAYAGFGIVARPLLMAGGILASEVLDLLYGGFTSPISLSKAESQFVTPWWSDTALQGHLFGLVVGVLLAVFLYRYRNQSLKLRYVWFVALVFAVSRSMWTIFWFLSETEFLLFRGVGAASVIVLASLIAIAGSPSDRPLWPGRISISLRAIGVTALVVIVVTVAIAGISYNVVNVTPGDEVENGIEVNGYTVTYAENVEDQYTSLDLPVVNDLLTVKTSGVIVTSDKRNIWSLEESADGLAFDGYSVVVVGDSTWREVVVLNHTQWQVAGGNTTYKVYGKHWQEMEEQRLLFDSPPAQAAPIINGSRFRITPSQEFYQIALVDGNETVRKKRIPPHNESVELGGVRFERDHSELIAVHRNTELSFATYRTEREE</sequence>
<accession>A0ABD5XDG1</accession>
<feature type="transmembrane region" description="Helical" evidence="5">
    <location>
        <begin position="264"/>
        <end position="285"/>
    </location>
</feature>
<dbReference type="RefSeq" id="WP_267637061.1">
    <property type="nucleotide sequence ID" value="NZ_JAODIY010000009.1"/>
</dbReference>
<keyword evidence="3 5" id="KW-1133">Transmembrane helix</keyword>
<dbReference type="GO" id="GO:0016020">
    <property type="term" value="C:membrane"/>
    <property type="evidence" value="ECO:0007669"/>
    <property type="project" value="UniProtKB-SubCell"/>
</dbReference>